<dbReference type="STRING" id="8090.ENSORLP00000029306"/>
<sequence>MLQEIRQVLRLVVLMSKQGRRHGSGSTGGLLILLWDEEAGAQRLNCTVAAAGSWCSGVEIKALQLDLKGRMFPHVSPSLEPDPEDLIPFTELHGSLRLLLSFQMKDARHWPSDWQSDVEAVLQAFSLANAGIQIHLKLKFAQKTSVRDFRAKIKAKVSRADQPPLLLDVSCPEQKRWFLSKPHGWAKRASWCQGGHPVDGGRLPLGIPPQAMDGGLLGDLSVRLVTLLHPCVLQYPNMPTELKSIKVLVYNPCNIPVSGPSGFFQTLPSSMDCQHLGLRGLQCPAHKDPEFRVGTVFTTEQWENEKKCDDEEQESSHLPVQQSLLLFLLLQHRNPFCSHLSDFVAADMLIEHHLEEILCNNKPAVMAAIRTEIGNAMKAQNQRKKQQEKLNSAAEVILSSTMSIVSCSSNVDFRNACFDLMKVADTHALSSHLGESLRRVMSWRFLPVGRCYSTQMEENLLHHGSTKSEI</sequence>
<reference evidence="1" key="3">
    <citation type="submission" date="2025-09" db="UniProtKB">
        <authorList>
            <consortium name="Ensembl"/>
        </authorList>
    </citation>
    <scope>IDENTIFICATION</scope>
    <source>
        <strain evidence="1">Hd-rR</strain>
    </source>
</reference>
<dbReference type="AlphaFoldDB" id="A0A3B3HBT6"/>
<dbReference type="OrthoDB" id="8810337at2759"/>
<keyword evidence="2" id="KW-1185">Reference proteome</keyword>
<dbReference type="InParanoid" id="A0A3B3HBT6"/>
<reference evidence="1 2" key="1">
    <citation type="journal article" date="2007" name="Nature">
        <title>The medaka draft genome and insights into vertebrate genome evolution.</title>
        <authorList>
            <person name="Kasahara M."/>
            <person name="Naruse K."/>
            <person name="Sasaki S."/>
            <person name="Nakatani Y."/>
            <person name="Qu W."/>
            <person name="Ahsan B."/>
            <person name="Yamada T."/>
            <person name="Nagayasu Y."/>
            <person name="Doi K."/>
            <person name="Kasai Y."/>
            <person name="Jindo T."/>
            <person name="Kobayashi D."/>
            <person name="Shimada A."/>
            <person name="Toyoda A."/>
            <person name="Kuroki Y."/>
            <person name="Fujiyama A."/>
            <person name="Sasaki T."/>
            <person name="Shimizu A."/>
            <person name="Asakawa S."/>
            <person name="Shimizu N."/>
            <person name="Hashimoto S."/>
            <person name="Yang J."/>
            <person name="Lee Y."/>
            <person name="Matsushima K."/>
            <person name="Sugano S."/>
            <person name="Sakaizumi M."/>
            <person name="Narita T."/>
            <person name="Ohishi K."/>
            <person name="Haga S."/>
            <person name="Ohta F."/>
            <person name="Nomoto H."/>
            <person name="Nogata K."/>
            <person name="Morishita T."/>
            <person name="Endo T."/>
            <person name="Shin-I T."/>
            <person name="Takeda H."/>
            <person name="Morishita S."/>
            <person name="Kohara Y."/>
        </authorList>
    </citation>
    <scope>NUCLEOTIDE SEQUENCE [LARGE SCALE GENOMIC DNA]</scope>
    <source>
        <strain evidence="1 2">Hd-rR</strain>
    </source>
</reference>
<evidence type="ECO:0000313" key="2">
    <source>
        <dbReference type="Proteomes" id="UP000001038"/>
    </source>
</evidence>
<dbReference type="Pfam" id="PF15091">
    <property type="entry name" value="DUF4554"/>
    <property type="match status" value="1"/>
</dbReference>
<dbReference type="Ensembl" id="ENSORLT00000034654.1">
    <property type="protein sequence ID" value="ENSORLP00000029306.1"/>
    <property type="gene ID" value="ENSORLG00000024657.1"/>
</dbReference>
<dbReference type="GO" id="GO:0042138">
    <property type="term" value="P:meiotic DNA double-strand break formation"/>
    <property type="evidence" value="ECO:0007669"/>
    <property type="project" value="InterPro"/>
</dbReference>
<protein>
    <recommendedName>
        <fullName evidence="3">Type 2 DNA topoisomerase 6 subunit B-like</fullName>
    </recommendedName>
</protein>
<organism evidence="1 2">
    <name type="scientific">Oryzias latipes</name>
    <name type="common">Japanese rice fish</name>
    <name type="synonym">Japanese killifish</name>
    <dbReference type="NCBI Taxonomy" id="8090"/>
    <lineage>
        <taxon>Eukaryota</taxon>
        <taxon>Metazoa</taxon>
        <taxon>Chordata</taxon>
        <taxon>Craniata</taxon>
        <taxon>Vertebrata</taxon>
        <taxon>Euteleostomi</taxon>
        <taxon>Actinopterygii</taxon>
        <taxon>Neopterygii</taxon>
        <taxon>Teleostei</taxon>
        <taxon>Neoteleostei</taxon>
        <taxon>Acanthomorphata</taxon>
        <taxon>Ovalentaria</taxon>
        <taxon>Atherinomorphae</taxon>
        <taxon>Beloniformes</taxon>
        <taxon>Adrianichthyidae</taxon>
        <taxon>Oryziinae</taxon>
        <taxon>Oryzias</taxon>
    </lineage>
</organism>
<dbReference type="PANTHER" id="PTHR14652">
    <property type="entry name" value="TYPE 2 DNA TOPOISOMERASE 6 SUBUNIT B-LIKE"/>
    <property type="match status" value="1"/>
</dbReference>
<dbReference type="GeneTree" id="ENSGT00390000009327"/>
<evidence type="ECO:0008006" key="3">
    <source>
        <dbReference type="Google" id="ProtNLM"/>
    </source>
</evidence>
<proteinExistence type="predicted"/>
<accession>A0A3B3HBT6</accession>
<reference evidence="1" key="2">
    <citation type="submission" date="2025-08" db="UniProtKB">
        <authorList>
            <consortium name="Ensembl"/>
        </authorList>
    </citation>
    <scope>IDENTIFICATION</scope>
    <source>
        <strain evidence="1">Hd-rR</strain>
    </source>
</reference>
<dbReference type="Bgee" id="ENSORLG00000024657">
    <property type="expression patterns" value="Expressed in animal zygote and 10 other cell types or tissues"/>
</dbReference>
<evidence type="ECO:0000313" key="1">
    <source>
        <dbReference type="Ensembl" id="ENSORLP00000029306.1"/>
    </source>
</evidence>
<gene>
    <name evidence="1" type="primary">zgc:195212</name>
</gene>
<dbReference type="Proteomes" id="UP000001038">
    <property type="component" value="Chromosome 10"/>
</dbReference>
<name>A0A3B3HBT6_ORYLA</name>
<dbReference type="InterPro" id="IPR028040">
    <property type="entry name" value="TopoVIB-like"/>
</dbReference>
<dbReference type="PANTHER" id="PTHR14652:SF2">
    <property type="entry name" value="TYPE 2 DNA TOPOISOMERASE 6 SUBUNIT B-LIKE"/>
    <property type="match status" value="1"/>
</dbReference>